<dbReference type="PROSITE" id="PS51272">
    <property type="entry name" value="SLH"/>
    <property type="match status" value="2"/>
</dbReference>
<dbReference type="EMBL" id="BAVR01000090">
    <property type="protein sequence ID" value="GAE90750.1"/>
    <property type="molecule type" value="Genomic_DNA"/>
</dbReference>
<evidence type="ECO:0000313" key="3">
    <source>
        <dbReference type="EMBL" id="GAE90750.1"/>
    </source>
</evidence>
<proteinExistence type="predicted"/>
<dbReference type="InterPro" id="IPR001119">
    <property type="entry name" value="SLH_dom"/>
</dbReference>
<evidence type="ECO:0000313" key="4">
    <source>
        <dbReference type="Proteomes" id="UP000019109"/>
    </source>
</evidence>
<evidence type="ECO:0000256" key="1">
    <source>
        <dbReference type="ARBA" id="ARBA00022737"/>
    </source>
</evidence>
<dbReference type="PANTHER" id="PTHR43308">
    <property type="entry name" value="OUTER MEMBRANE PROTEIN ALPHA-RELATED"/>
    <property type="match status" value="1"/>
</dbReference>
<keyword evidence="4" id="KW-1185">Reference proteome</keyword>
<reference evidence="3" key="1">
    <citation type="journal article" date="2014" name="Genome Announc.">
        <title>Draft Genome Sequence of Clostridium straminisolvens Strain JCM 21531T, Isolated from a Cellulose-Degrading Bacterial Community.</title>
        <authorList>
            <person name="Yuki M."/>
            <person name="Oshima K."/>
            <person name="Suda W."/>
            <person name="Sakamoto M."/>
            <person name="Kitamura K."/>
            <person name="Iida T."/>
            <person name="Hattori M."/>
            <person name="Ohkuma M."/>
        </authorList>
    </citation>
    <scope>NUCLEOTIDE SEQUENCE [LARGE SCALE GENOMIC DNA]</scope>
    <source>
        <strain evidence="3">JCM 21531</strain>
    </source>
</reference>
<dbReference type="STRING" id="1294263.JCM21531_4387"/>
<dbReference type="InterPro" id="IPR051465">
    <property type="entry name" value="Cell_Envelope_Struct_Comp"/>
</dbReference>
<dbReference type="PANTHER" id="PTHR43308:SF5">
    <property type="entry name" value="S-LAYER PROTEIN _ PEPTIDOGLYCAN ENDO-BETA-N-ACETYLGLUCOSAMINIDASE"/>
    <property type="match status" value="1"/>
</dbReference>
<dbReference type="RefSeq" id="WP_162149323.1">
    <property type="nucleotide sequence ID" value="NZ_BAVR01000090.1"/>
</dbReference>
<protein>
    <submittedName>
        <fullName evidence="3">S-layer-like domain protein</fullName>
    </submittedName>
</protein>
<name>W4VBF4_9FIRM</name>
<dbReference type="Pfam" id="PF00395">
    <property type="entry name" value="SLH"/>
    <property type="match status" value="2"/>
</dbReference>
<comment type="caution">
    <text evidence="3">The sequence shown here is derived from an EMBL/GenBank/DDBJ whole genome shotgun (WGS) entry which is preliminary data.</text>
</comment>
<dbReference type="OrthoDB" id="174569at2"/>
<dbReference type="Proteomes" id="UP000019109">
    <property type="component" value="Unassembled WGS sequence"/>
</dbReference>
<dbReference type="AlphaFoldDB" id="W4VBF4"/>
<keyword evidence="1" id="KW-0677">Repeat</keyword>
<evidence type="ECO:0000259" key="2">
    <source>
        <dbReference type="PROSITE" id="PS51272"/>
    </source>
</evidence>
<sequence>MPGRPITRAEFTQIIVNSLKIPYMEAGLHFNDVDEKDWYYKSVSAAAAFGIIVGRPDGSFAPDESITRQDMAVVIAKFLEKGHGKDAETLAKNVVFADSSNISGYALNSVAAVTSQGLMVGKPGNMFDPKGLTTRAEAVTVICKLLKY</sequence>
<feature type="domain" description="SLH" evidence="2">
    <location>
        <begin position="93"/>
        <end position="148"/>
    </location>
</feature>
<feature type="domain" description="SLH" evidence="2">
    <location>
        <begin position="26"/>
        <end position="89"/>
    </location>
</feature>
<accession>W4VBF4</accession>
<gene>
    <name evidence="3" type="ORF">JCM21531_4387</name>
</gene>
<organism evidence="3 4">
    <name type="scientific">Acetivibrio straminisolvens JCM 21531</name>
    <dbReference type="NCBI Taxonomy" id="1294263"/>
    <lineage>
        <taxon>Bacteria</taxon>
        <taxon>Bacillati</taxon>
        <taxon>Bacillota</taxon>
        <taxon>Clostridia</taxon>
        <taxon>Eubacteriales</taxon>
        <taxon>Oscillospiraceae</taxon>
        <taxon>Acetivibrio</taxon>
    </lineage>
</organism>